<feature type="compositionally biased region" description="Low complexity" evidence="2">
    <location>
        <begin position="328"/>
        <end position="338"/>
    </location>
</feature>
<feature type="region of interest" description="Disordered" evidence="2">
    <location>
        <begin position="589"/>
        <end position="632"/>
    </location>
</feature>
<protein>
    <submittedName>
        <fullName evidence="3">Uncharacterized protein</fullName>
    </submittedName>
</protein>
<feature type="region of interest" description="Disordered" evidence="2">
    <location>
        <begin position="757"/>
        <end position="795"/>
    </location>
</feature>
<reference evidence="3" key="1">
    <citation type="journal article" date="2022" name="Plant J.">
        <title>Strategies of tolerance reflected in two North American maple genomes.</title>
        <authorList>
            <person name="McEvoy S.L."/>
            <person name="Sezen U.U."/>
            <person name="Trouern-Trend A."/>
            <person name="McMahon S.M."/>
            <person name="Schaberg P.G."/>
            <person name="Yang J."/>
            <person name="Wegrzyn J.L."/>
            <person name="Swenson N.G."/>
        </authorList>
    </citation>
    <scope>NUCLEOTIDE SEQUENCE</scope>
    <source>
        <strain evidence="3">91603</strain>
    </source>
</reference>
<feature type="compositionally biased region" description="Basic and acidic residues" evidence="2">
    <location>
        <begin position="913"/>
        <end position="924"/>
    </location>
</feature>
<feature type="compositionally biased region" description="Basic and acidic residues" evidence="2">
    <location>
        <begin position="1244"/>
        <end position="1254"/>
    </location>
</feature>
<dbReference type="PANTHER" id="PTHR12161">
    <property type="entry name" value="IST1 FAMILY MEMBER"/>
    <property type="match status" value="1"/>
</dbReference>
<dbReference type="PANTHER" id="PTHR12161:SF13">
    <property type="entry name" value="REGULATOR OF VPS4 ACTIVITY IN THE MVB PATHWAY PROTEIN"/>
    <property type="match status" value="1"/>
</dbReference>
<feature type="compositionally biased region" description="Low complexity" evidence="2">
    <location>
        <begin position="596"/>
        <end position="608"/>
    </location>
</feature>
<dbReference type="InterPro" id="IPR005061">
    <property type="entry name" value="Ist1"/>
</dbReference>
<dbReference type="Pfam" id="PF03398">
    <property type="entry name" value="Ist1"/>
    <property type="match status" value="1"/>
</dbReference>
<feature type="compositionally biased region" description="Acidic residues" evidence="2">
    <location>
        <begin position="997"/>
        <end position="1015"/>
    </location>
</feature>
<comment type="caution">
    <text evidence="3">The sequence shown here is derived from an EMBL/GenBank/DDBJ whole genome shotgun (WGS) entry which is preliminary data.</text>
</comment>
<dbReference type="FunFam" id="1.20.1260.60:FF:000003">
    <property type="entry name" value="IST1-like protein isoform A"/>
    <property type="match status" value="1"/>
</dbReference>
<feature type="compositionally biased region" description="Basic and acidic residues" evidence="2">
    <location>
        <begin position="964"/>
        <end position="974"/>
    </location>
</feature>
<feature type="compositionally biased region" description="Polar residues" evidence="2">
    <location>
        <begin position="1040"/>
        <end position="1061"/>
    </location>
</feature>
<dbReference type="InterPro" id="IPR042277">
    <property type="entry name" value="IST1-like"/>
</dbReference>
<feature type="region of interest" description="Disordered" evidence="2">
    <location>
        <begin position="328"/>
        <end position="475"/>
    </location>
</feature>
<dbReference type="GO" id="GO:0015031">
    <property type="term" value="P:protein transport"/>
    <property type="evidence" value="ECO:0007669"/>
    <property type="project" value="InterPro"/>
</dbReference>
<comment type="similarity">
    <text evidence="1">Belongs to the IST1 family.</text>
</comment>
<gene>
    <name evidence="3" type="ORF">LWI28_010176</name>
</gene>
<accession>A0AAD5J9K0</accession>
<dbReference type="EMBL" id="JAJSOW010000004">
    <property type="protein sequence ID" value="KAI9191573.1"/>
    <property type="molecule type" value="Genomic_DNA"/>
</dbReference>
<dbReference type="Gene3D" id="1.20.1260.60">
    <property type="entry name" value="Vacuolar protein sorting-associated protein Ist1"/>
    <property type="match status" value="1"/>
</dbReference>
<feature type="compositionally biased region" description="Basic and acidic residues" evidence="2">
    <location>
        <begin position="769"/>
        <end position="781"/>
    </location>
</feature>
<evidence type="ECO:0000256" key="2">
    <source>
        <dbReference type="SAM" id="MobiDB-lite"/>
    </source>
</evidence>
<feature type="compositionally biased region" description="Basic and acidic residues" evidence="2">
    <location>
        <begin position="403"/>
        <end position="416"/>
    </location>
</feature>
<feature type="compositionally biased region" description="Polar residues" evidence="2">
    <location>
        <begin position="1143"/>
        <end position="1154"/>
    </location>
</feature>
<evidence type="ECO:0000256" key="1">
    <source>
        <dbReference type="ARBA" id="ARBA00005536"/>
    </source>
</evidence>
<feature type="compositionally biased region" description="Basic and acidic residues" evidence="2">
    <location>
        <begin position="1155"/>
        <end position="1165"/>
    </location>
</feature>
<feature type="region of interest" description="Disordered" evidence="2">
    <location>
        <begin position="491"/>
        <end position="530"/>
    </location>
</feature>
<feature type="region of interest" description="Disordered" evidence="2">
    <location>
        <begin position="176"/>
        <end position="240"/>
    </location>
</feature>
<feature type="compositionally biased region" description="Basic and acidic residues" evidence="2">
    <location>
        <begin position="1180"/>
        <end position="1205"/>
    </location>
</feature>
<feature type="compositionally biased region" description="Basic and acidic residues" evidence="2">
    <location>
        <begin position="1263"/>
        <end position="1272"/>
    </location>
</feature>
<feature type="compositionally biased region" description="Low complexity" evidence="2">
    <location>
        <begin position="1273"/>
        <end position="1282"/>
    </location>
</feature>
<reference evidence="3" key="2">
    <citation type="submission" date="2023-02" db="EMBL/GenBank/DDBJ databases">
        <authorList>
            <person name="Swenson N.G."/>
            <person name="Wegrzyn J.L."/>
            <person name="Mcevoy S.L."/>
        </authorList>
    </citation>
    <scope>NUCLEOTIDE SEQUENCE</scope>
    <source>
        <strain evidence="3">91603</strain>
        <tissue evidence="3">Leaf</tissue>
    </source>
</reference>
<dbReference type="Proteomes" id="UP001064489">
    <property type="component" value="Chromosome 6"/>
</dbReference>
<feature type="compositionally biased region" description="Basic and acidic residues" evidence="2">
    <location>
        <begin position="348"/>
        <end position="369"/>
    </location>
</feature>
<feature type="compositionally biased region" description="Polar residues" evidence="2">
    <location>
        <begin position="1087"/>
        <end position="1100"/>
    </location>
</feature>
<feature type="compositionally biased region" description="Polar residues" evidence="2">
    <location>
        <begin position="512"/>
        <end position="524"/>
    </location>
</feature>
<feature type="region of interest" description="Disordered" evidence="2">
    <location>
        <begin position="908"/>
        <end position="1313"/>
    </location>
</feature>
<organism evidence="3 4">
    <name type="scientific">Acer negundo</name>
    <name type="common">Box elder</name>
    <dbReference type="NCBI Taxonomy" id="4023"/>
    <lineage>
        <taxon>Eukaryota</taxon>
        <taxon>Viridiplantae</taxon>
        <taxon>Streptophyta</taxon>
        <taxon>Embryophyta</taxon>
        <taxon>Tracheophyta</taxon>
        <taxon>Spermatophyta</taxon>
        <taxon>Magnoliopsida</taxon>
        <taxon>eudicotyledons</taxon>
        <taxon>Gunneridae</taxon>
        <taxon>Pentapetalae</taxon>
        <taxon>rosids</taxon>
        <taxon>malvids</taxon>
        <taxon>Sapindales</taxon>
        <taxon>Sapindaceae</taxon>
        <taxon>Hippocastanoideae</taxon>
        <taxon>Acereae</taxon>
        <taxon>Acer</taxon>
    </lineage>
</organism>
<feature type="compositionally biased region" description="Basic and acidic residues" evidence="2">
    <location>
        <begin position="1117"/>
        <end position="1127"/>
    </location>
</feature>
<feature type="compositionally biased region" description="Basic and acidic residues" evidence="2">
    <location>
        <begin position="443"/>
        <end position="464"/>
    </location>
</feature>
<feature type="compositionally biased region" description="Acidic residues" evidence="2">
    <location>
        <begin position="757"/>
        <end position="768"/>
    </location>
</feature>
<evidence type="ECO:0000313" key="3">
    <source>
        <dbReference type="EMBL" id="KAI9191573.1"/>
    </source>
</evidence>
<evidence type="ECO:0000313" key="4">
    <source>
        <dbReference type="Proteomes" id="UP001064489"/>
    </source>
</evidence>
<feature type="compositionally biased region" description="Basic and acidic residues" evidence="2">
    <location>
        <begin position="1283"/>
        <end position="1297"/>
    </location>
</feature>
<sequence>MLHRSFKSAKCKTSLKLAASRIKLMKNKRDVQVKQLKKELAKLLESGQVQTARIRVEHVVREQKIMAAYELLEIYCELIAARLPMIESQKNCPVDLKEAISSVIFASPRCDDIPELKDVRKHLTAKYGKEFASAAVELRPNCGVGRLMVEKLSATAPDGPTKVKILSAIAEEHNITWDPDSFSGGDSKPPEDLLNGPNTFGKASEMLPDLPNVPSAPASHSDKGSSNVQVSPNSNKRHDLPVNFHEQNAQSSPRSQTDVGANEVKQSGVFHPELGPTGSSAARMEFRHPYSGQGQPFSSGSQSWNMEFTDATAAAHAAAESAERASMAARAAAELASRGNSTRQYSTESHRDEESQRYADSTLRNEHHAKGPINNSFHGRNSRTHLEQIDGNQQHDVSGINENFRRESLKSTDKSNRSASLKSNAASVDGNPLENSTWQYSTESHRDEESQRYADSTLRNEHHAKSPVNNSFHGRNSRMHFEQIDGNQQLDDAGINENFHRESLKSTDKPSRSASLKSNATSVDVNPLGNNLPMADVYSQTKSSELKHSDLLGQVSFKNQSSKSEVEFVNKLQGSVDSQRQSVDAYEGVRIRKQSSRASSHSQSSTFSGDDDDVISNINRQSLGDDVDENPFAASDNRIVQRNSNSMSSHENATAVFDDSGSDDDVFKIGIEGGYKEHDYSLDFSSPSRKSPANVFANANANAWSDRHNVDESRGKSISQSHLFTEHHSDPIFSDSLTSSRVPSQSDDMFQATFDDYDVPSSESEEELDKTKFDRSTDTSKHNIYPTTSEMTEDVSPRLAGAKEDSELLKQSSLDSGKDLNFGLLTDDLDKTKLGRSTETGKHNTYYRTSEMTQGDTPRVAEANEDTELLKQSSLDSGTELNFGLLRGGRRNKSSGRPPYIMSLTANASSSRMKVEDTSTKFEEFPAASVKASISPGATSQKPYNRKVSAEADKKPRTTSYFASRDDHLDDELTQHTSKAGLEENKKFRPRTQVQDFDPDDSDSDDSDSDDSDSEDNSRKQVSMSKADMSTPISRRTRAPPSNSEKSSHSKTTVLSESSVSPGYGKERNSSSRTLYNTESRPERLYQNKSSGAIGSSGQSRLAEEAAYKPNSPSKRSTFEESLKSPAKEQPSNSVPKNEKSDSNQSLKTSSMESPSRERAAKSRLAEQAGYKPNSPSKRSTFEESLKSSAKERPSNSVSKSEKSDSTQSLKSSSVESPSKERAAKSRLAAYQAAYKPNAPSKRSSFEESLKSPAKEQPSNSVPKKEKSDSFKSLKSSTSMESPSRERAAHVHPKLPDYDDLAARLQSIRQNHQ</sequence>
<feature type="compositionally biased region" description="Polar residues" evidence="2">
    <location>
        <begin position="224"/>
        <end position="234"/>
    </location>
</feature>
<feature type="compositionally biased region" description="Polar residues" evidence="2">
    <location>
        <begin position="417"/>
        <end position="426"/>
    </location>
</feature>
<feature type="compositionally biased region" description="Polar residues" evidence="2">
    <location>
        <begin position="433"/>
        <end position="442"/>
    </location>
</feature>
<feature type="compositionally biased region" description="Basic and acidic residues" evidence="2">
    <location>
        <begin position="498"/>
        <end position="511"/>
    </location>
</feature>
<keyword evidence="4" id="KW-1185">Reference proteome</keyword>
<feature type="compositionally biased region" description="Low complexity" evidence="2">
    <location>
        <begin position="1206"/>
        <end position="1217"/>
    </location>
</feature>
<name>A0AAD5J9K0_ACENE</name>
<proteinExistence type="inferred from homology"/>